<evidence type="ECO:0000313" key="3">
    <source>
        <dbReference type="Proteomes" id="UP000242457"/>
    </source>
</evidence>
<keyword evidence="2" id="KW-0371">Homeobox</keyword>
<evidence type="ECO:0000313" key="2">
    <source>
        <dbReference type="EMBL" id="PBC25126.1"/>
    </source>
</evidence>
<dbReference type="Proteomes" id="UP000242457">
    <property type="component" value="Unassembled WGS sequence"/>
</dbReference>
<reference evidence="2 3" key="1">
    <citation type="submission" date="2014-07" db="EMBL/GenBank/DDBJ databases">
        <title>Genomic and transcriptomic analysis on Apis cerana provide comprehensive insights into honey bee biology.</title>
        <authorList>
            <person name="Diao Q."/>
            <person name="Sun L."/>
            <person name="Zheng H."/>
            <person name="Zheng H."/>
            <person name="Xu S."/>
            <person name="Wang S."/>
            <person name="Zeng Z."/>
            <person name="Hu F."/>
            <person name="Su S."/>
            <person name="Wu J."/>
        </authorList>
    </citation>
    <scope>NUCLEOTIDE SEQUENCE [LARGE SCALE GENOMIC DNA]</scope>
    <source>
        <tissue evidence="2">Pupae without intestine</tissue>
    </source>
</reference>
<proteinExistence type="predicted"/>
<feature type="region of interest" description="Disordered" evidence="1">
    <location>
        <begin position="1"/>
        <end position="43"/>
    </location>
</feature>
<sequence>MTINVKAIDFNLPPMTSDNGSCDTERSESTSPNGKPEINENER</sequence>
<accession>A0A2A3E1J7</accession>
<keyword evidence="2" id="KW-0238">DNA-binding</keyword>
<dbReference type="AlphaFoldDB" id="A0A2A3E1J7"/>
<gene>
    <name evidence="2" type="ORF">APICC_07276</name>
</gene>
<dbReference type="GO" id="GO:0003677">
    <property type="term" value="F:DNA binding"/>
    <property type="evidence" value="ECO:0007669"/>
    <property type="project" value="UniProtKB-KW"/>
</dbReference>
<dbReference type="EMBL" id="KZ288510">
    <property type="protein sequence ID" value="PBC25126.1"/>
    <property type="molecule type" value="Genomic_DNA"/>
</dbReference>
<keyword evidence="3" id="KW-1185">Reference proteome</keyword>
<protein>
    <submittedName>
        <fullName evidence="2">Homeobox protein</fullName>
    </submittedName>
</protein>
<name>A0A2A3E1J7_APICC</name>
<organism evidence="2 3">
    <name type="scientific">Apis cerana cerana</name>
    <name type="common">Oriental honeybee</name>
    <dbReference type="NCBI Taxonomy" id="94128"/>
    <lineage>
        <taxon>Eukaryota</taxon>
        <taxon>Metazoa</taxon>
        <taxon>Ecdysozoa</taxon>
        <taxon>Arthropoda</taxon>
        <taxon>Hexapoda</taxon>
        <taxon>Insecta</taxon>
        <taxon>Pterygota</taxon>
        <taxon>Neoptera</taxon>
        <taxon>Endopterygota</taxon>
        <taxon>Hymenoptera</taxon>
        <taxon>Apocrita</taxon>
        <taxon>Aculeata</taxon>
        <taxon>Apoidea</taxon>
        <taxon>Anthophila</taxon>
        <taxon>Apidae</taxon>
        <taxon>Apis</taxon>
    </lineage>
</organism>
<evidence type="ECO:0000256" key="1">
    <source>
        <dbReference type="SAM" id="MobiDB-lite"/>
    </source>
</evidence>